<name>A0A1J5Q6I8_9ZZZZ</name>
<dbReference type="AlphaFoldDB" id="A0A1J5Q6I8"/>
<protein>
    <submittedName>
        <fullName evidence="1">Uncharacterized protein</fullName>
    </submittedName>
</protein>
<evidence type="ECO:0000313" key="1">
    <source>
        <dbReference type="EMBL" id="OIQ73067.1"/>
    </source>
</evidence>
<dbReference type="EMBL" id="MLJW01003016">
    <property type="protein sequence ID" value="OIQ73067.1"/>
    <property type="molecule type" value="Genomic_DNA"/>
</dbReference>
<reference evidence="1" key="1">
    <citation type="submission" date="2016-10" db="EMBL/GenBank/DDBJ databases">
        <title>Sequence of Gallionella enrichment culture.</title>
        <authorList>
            <person name="Poehlein A."/>
            <person name="Muehling M."/>
            <person name="Daniel R."/>
        </authorList>
    </citation>
    <scope>NUCLEOTIDE SEQUENCE</scope>
</reference>
<organism evidence="1">
    <name type="scientific">mine drainage metagenome</name>
    <dbReference type="NCBI Taxonomy" id="410659"/>
    <lineage>
        <taxon>unclassified sequences</taxon>
        <taxon>metagenomes</taxon>
        <taxon>ecological metagenomes</taxon>
    </lineage>
</organism>
<sequence>MGKAEDVVDEEQNVSTRLVAELLGQRQTRQGDAQTRTRRLVHLTVNKGHFRLRQVVDLDNAGFDHLVVKVVAFTGPLAHTGENRVARVHFGDVVDQFHDQNRLAHACAAEEADLATFGVGCQQVDNLDAGHEDFRAGRLFSERRGRAVDRAGFGRVDRALFVNRLADDVQNTA</sequence>
<accession>A0A1J5Q6I8</accession>
<comment type="caution">
    <text evidence="1">The sequence shown here is derived from an EMBL/GenBank/DDBJ whole genome shotgun (WGS) entry which is preliminary data.</text>
</comment>
<proteinExistence type="predicted"/>
<gene>
    <name evidence="1" type="ORF">GALL_452970</name>
</gene>